<accession>A0A1Y2E802</accession>
<gene>
    <name evidence="2" type="ORF">BCR38DRAFT_301454</name>
</gene>
<feature type="compositionally biased region" description="Low complexity" evidence="1">
    <location>
        <begin position="134"/>
        <end position="145"/>
    </location>
</feature>
<dbReference type="RefSeq" id="XP_040718078.1">
    <property type="nucleotide sequence ID" value="XM_040854560.1"/>
</dbReference>
<dbReference type="OrthoDB" id="4850804at2759"/>
<feature type="region of interest" description="Disordered" evidence="1">
    <location>
        <begin position="119"/>
        <end position="153"/>
    </location>
</feature>
<proteinExistence type="predicted"/>
<dbReference type="AlphaFoldDB" id="A0A1Y2E802"/>
<reference evidence="2 3" key="1">
    <citation type="submission" date="2016-07" db="EMBL/GenBank/DDBJ databases">
        <title>Pervasive Adenine N6-methylation of Active Genes in Fungi.</title>
        <authorList>
            <consortium name="DOE Joint Genome Institute"/>
            <person name="Mondo S.J."/>
            <person name="Dannebaum R.O."/>
            <person name="Kuo R.C."/>
            <person name="Labutti K."/>
            <person name="Haridas S."/>
            <person name="Kuo A."/>
            <person name="Salamov A."/>
            <person name="Ahrendt S.R."/>
            <person name="Lipzen A."/>
            <person name="Sullivan W."/>
            <person name="Andreopoulos W.B."/>
            <person name="Clum A."/>
            <person name="Lindquist E."/>
            <person name="Daum C."/>
            <person name="Ramamoorthy G.K."/>
            <person name="Gryganskyi A."/>
            <person name="Culley D."/>
            <person name="Magnuson J.K."/>
            <person name="James T.Y."/>
            <person name="O'Malley M.A."/>
            <person name="Stajich J.E."/>
            <person name="Spatafora J.W."/>
            <person name="Visel A."/>
            <person name="Grigoriev I.V."/>
        </authorList>
    </citation>
    <scope>NUCLEOTIDE SEQUENCE [LARGE SCALE GENOMIC DNA]</scope>
    <source>
        <strain evidence="2 3">CBS 129021</strain>
    </source>
</reference>
<dbReference type="InParanoid" id="A0A1Y2E802"/>
<evidence type="ECO:0000313" key="2">
    <source>
        <dbReference type="EMBL" id="ORY67454.1"/>
    </source>
</evidence>
<keyword evidence="3" id="KW-1185">Reference proteome</keyword>
<sequence>MSCNTSTTPLMGFSVHQPGLGAQLQFFPEMGSKQLDAMIKAYVPGVASIQEKRAIVSMQFFEHTIQTGELFKFFMVYPTAGSATASPASSSAMHDSGYGSSFDTSPVISESQWAHSNNVSLASPSQGQARTSPKKAASSSAQPKANDFSHIPGMKIMTKDGRDITNSASRSCKTKEQRDHAHLMRIIKACPVCKKKKIR</sequence>
<evidence type="ECO:0000256" key="1">
    <source>
        <dbReference type="SAM" id="MobiDB-lite"/>
    </source>
</evidence>
<dbReference type="GeneID" id="63770772"/>
<organism evidence="2 3">
    <name type="scientific">Pseudomassariella vexata</name>
    <dbReference type="NCBI Taxonomy" id="1141098"/>
    <lineage>
        <taxon>Eukaryota</taxon>
        <taxon>Fungi</taxon>
        <taxon>Dikarya</taxon>
        <taxon>Ascomycota</taxon>
        <taxon>Pezizomycotina</taxon>
        <taxon>Sordariomycetes</taxon>
        <taxon>Xylariomycetidae</taxon>
        <taxon>Amphisphaeriales</taxon>
        <taxon>Pseudomassariaceae</taxon>
        <taxon>Pseudomassariella</taxon>
    </lineage>
</organism>
<dbReference type="STRING" id="1141098.A0A1Y2E802"/>
<comment type="caution">
    <text evidence="2">The sequence shown here is derived from an EMBL/GenBank/DDBJ whole genome shotgun (WGS) entry which is preliminary data.</text>
</comment>
<name>A0A1Y2E802_9PEZI</name>
<protein>
    <submittedName>
        <fullName evidence="2">Uncharacterized protein</fullName>
    </submittedName>
</protein>
<dbReference type="Proteomes" id="UP000193689">
    <property type="component" value="Unassembled WGS sequence"/>
</dbReference>
<evidence type="ECO:0000313" key="3">
    <source>
        <dbReference type="Proteomes" id="UP000193689"/>
    </source>
</evidence>
<dbReference type="EMBL" id="MCFJ01000004">
    <property type="protein sequence ID" value="ORY67454.1"/>
    <property type="molecule type" value="Genomic_DNA"/>
</dbReference>
<feature type="non-terminal residue" evidence="2">
    <location>
        <position position="199"/>
    </location>
</feature>
<feature type="compositionally biased region" description="Polar residues" evidence="1">
    <location>
        <begin position="119"/>
        <end position="131"/>
    </location>
</feature>